<comment type="caution">
    <text evidence="1">The sequence shown here is derived from an EMBL/GenBank/DDBJ whole genome shotgun (WGS) entry which is preliminary data.</text>
</comment>
<gene>
    <name evidence="1" type="ORF">AGERDE_LOCUS12175</name>
</gene>
<dbReference type="Proteomes" id="UP000789831">
    <property type="component" value="Unassembled WGS sequence"/>
</dbReference>
<proteinExistence type="predicted"/>
<feature type="non-terminal residue" evidence="1">
    <location>
        <position position="1"/>
    </location>
</feature>
<name>A0A9N9H9E7_9GLOM</name>
<sequence>APGGRPQRQHELKFRQQYDVLTVGESSSGSEAWLEFACLGHSAITPPSSLRDIGSRPTSQAVGECKGRIHRVVSPRAGHLGVVSATFILQRNTNSPRDLLVLRVHCDELNPLMFFVVLEFYSITVPASPCFARHPFFSPRRGISCRSIAPSPSEFQSLLIGRRDVLLARGYSTSFLDLLDDLAVAISIEGITIRDPTSSDPKWHSWYD</sequence>
<evidence type="ECO:0000313" key="1">
    <source>
        <dbReference type="EMBL" id="CAG8669119.1"/>
    </source>
</evidence>
<protein>
    <submittedName>
        <fullName evidence="1">10691_t:CDS:1</fullName>
    </submittedName>
</protein>
<dbReference type="AlphaFoldDB" id="A0A9N9H9E7"/>
<accession>A0A9N9H9E7</accession>
<evidence type="ECO:0000313" key="2">
    <source>
        <dbReference type="Proteomes" id="UP000789831"/>
    </source>
</evidence>
<dbReference type="EMBL" id="CAJVPL010007332">
    <property type="protein sequence ID" value="CAG8669119.1"/>
    <property type="molecule type" value="Genomic_DNA"/>
</dbReference>
<keyword evidence="2" id="KW-1185">Reference proteome</keyword>
<feature type="non-terminal residue" evidence="1">
    <location>
        <position position="208"/>
    </location>
</feature>
<reference evidence="1" key="1">
    <citation type="submission" date="2021-06" db="EMBL/GenBank/DDBJ databases">
        <authorList>
            <person name="Kallberg Y."/>
            <person name="Tangrot J."/>
            <person name="Rosling A."/>
        </authorList>
    </citation>
    <scope>NUCLEOTIDE SEQUENCE</scope>
    <source>
        <strain evidence="1">MT106</strain>
    </source>
</reference>
<organism evidence="1 2">
    <name type="scientific">Ambispora gerdemannii</name>
    <dbReference type="NCBI Taxonomy" id="144530"/>
    <lineage>
        <taxon>Eukaryota</taxon>
        <taxon>Fungi</taxon>
        <taxon>Fungi incertae sedis</taxon>
        <taxon>Mucoromycota</taxon>
        <taxon>Glomeromycotina</taxon>
        <taxon>Glomeromycetes</taxon>
        <taxon>Archaeosporales</taxon>
        <taxon>Ambisporaceae</taxon>
        <taxon>Ambispora</taxon>
    </lineage>
</organism>